<keyword evidence="12" id="KW-1185">Reference proteome</keyword>
<dbReference type="Gene3D" id="3.20.20.70">
    <property type="entry name" value="Aldolase class I"/>
    <property type="match status" value="1"/>
</dbReference>
<dbReference type="KEGG" id="fuv:JR347_11090"/>
<gene>
    <name evidence="9" type="primary">trpF</name>
    <name evidence="11" type="ORF">JR347_11090</name>
</gene>
<evidence type="ECO:0000256" key="8">
    <source>
        <dbReference type="ARBA" id="ARBA00023235"/>
    </source>
</evidence>
<sequence>MKLKVCGLRDNVDEVEGVDPDFMGFIFYPKSPRFVGEDYLMPKGIRAKKVGVFVNQSIEEVMSLKQKYQLDYLQLHGDESVDYCVELKAVDSKIIKVFAGNKPLNQEVLDSYAEFIDFYLFDTKLDKHGGNGVAFDWTTIDQLRLKKPYILSGGIGLENVGEVSRSVNKPFAIDVNSKFEISPGLKDLEKLKELKTAIQ</sequence>
<keyword evidence="5 9" id="KW-0028">Amino-acid biosynthesis</keyword>
<dbReference type="AlphaFoldDB" id="A0A974WLD6"/>
<dbReference type="PANTHER" id="PTHR42894:SF1">
    <property type="entry name" value="N-(5'-PHOSPHORIBOSYL)ANTHRANILATE ISOMERASE"/>
    <property type="match status" value="1"/>
</dbReference>
<evidence type="ECO:0000256" key="6">
    <source>
        <dbReference type="ARBA" id="ARBA00022822"/>
    </source>
</evidence>
<protein>
    <recommendedName>
        <fullName evidence="4 9">N-(5'-phosphoribosyl)anthranilate isomerase</fullName>
        <shortName evidence="9">PRAI</shortName>
        <ecNumber evidence="3 9">5.3.1.24</ecNumber>
    </recommendedName>
</protein>
<evidence type="ECO:0000256" key="4">
    <source>
        <dbReference type="ARBA" id="ARBA00022272"/>
    </source>
</evidence>
<evidence type="ECO:0000256" key="5">
    <source>
        <dbReference type="ARBA" id="ARBA00022605"/>
    </source>
</evidence>
<evidence type="ECO:0000256" key="3">
    <source>
        <dbReference type="ARBA" id="ARBA00012572"/>
    </source>
</evidence>
<dbReference type="InterPro" id="IPR013785">
    <property type="entry name" value="Aldolase_TIM"/>
</dbReference>
<evidence type="ECO:0000256" key="1">
    <source>
        <dbReference type="ARBA" id="ARBA00001164"/>
    </source>
</evidence>
<comment type="similarity">
    <text evidence="9">Belongs to the TrpF family.</text>
</comment>
<dbReference type="PANTHER" id="PTHR42894">
    <property type="entry name" value="N-(5'-PHOSPHORIBOSYL)ANTHRANILATE ISOMERASE"/>
    <property type="match status" value="1"/>
</dbReference>
<dbReference type="GO" id="GO:0000162">
    <property type="term" value="P:L-tryptophan biosynthetic process"/>
    <property type="evidence" value="ECO:0007669"/>
    <property type="project" value="UniProtKB-UniRule"/>
</dbReference>
<evidence type="ECO:0000313" key="11">
    <source>
        <dbReference type="EMBL" id="QSE99377.1"/>
    </source>
</evidence>
<organism evidence="11 12">
    <name type="scientific">Fulvivirga lutea</name>
    <dbReference type="NCBI Taxonomy" id="2810512"/>
    <lineage>
        <taxon>Bacteria</taxon>
        <taxon>Pseudomonadati</taxon>
        <taxon>Bacteroidota</taxon>
        <taxon>Cytophagia</taxon>
        <taxon>Cytophagales</taxon>
        <taxon>Fulvivirgaceae</taxon>
        <taxon>Fulvivirga</taxon>
    </lineage>
</organism>
<dbReference type="EC" id="5.3.1.24" evidence="3 9"/>
<keyword evidence="8 9" id="KW-0413">Isomerase</keyword>
<dbReference type="HAMAP" id="MF_00135">
    <property type="entry name" value="PRAI"/>
    <property type="match status" value="1"/>
</dbReference>
<dbReference type="InterPro" id="IPR001240">
    <property type="entry name" value="PRAI_dom"/>
</dbReference>
<dbReference type="Proteomes" id="UP000662783">
    <property type="component" value="Chromosome"/>
</dbReference>
<dbReference type="GO" id="GO:0004640">
    <property type="term" value="F:phosphoribosylanthranilate isomerase activity"/>
    <property type="evidence" value="ECO:0007669"/>
    <property type="project" value="UniProtKB-UniRule"/>
</dbReference>
<dbReference type="SUPFAM" id="SSF51366">
    <property type="entry name" value="Ribulose-phoshate binding barrel"/>
    <property type="match status" value="1"/>
</dbReference>
<dbReference type="EMBL" id="CP070608">
    <property type="protein sequence ID" value="QSE99377.1"/>
    <property type="molecule type" value="Genomic_DNA"/>
</dbReference>
<accession>A0A974WLD6</accession>
<evidence type="ECO:0000259" key="10">
    <source>
        <dbReference type="Pfam" id="PF00697"/>
    </source>
</evidence>
<evidence type="ECO:0000256" key="2">
    <source>
        <dbReference type="ARBA" id="ARBA00004664"/>
    </source>
</evidence>
<feature type="domain" description="N-(5'phosphoribosyl) anthranilate isomerase (PRAI)" evidence="10">
    <location>
        <begin position="4"/>
        <end position="194"/>
    </location>
</feature>
<comment type="catalytic activity">
    <reaction evidence="1 9">
        <text>N-(5-phospho-beta-D-ribosyl)anthranilate = 1-(2-carboxyphenylamino)-1-deoxy-D-ribulose 5-phosphate</text>
        <dbReference type="Rhea" id="RHEA:21540"/>
        <dbReference type="ChEBI" id="CHEBI:18277"/>
        <dbReference type="ChEBI" id="CHEBI:58613"/>
        <dbReference type="EC" id="5.3.1.24"/>
    </reaction>
</comment>
<proteinExistence type="inferred from homology"/>
<dbReference type="InterPro" id="IPR044643">
    <property type="entry name" value="TrpF_fam"/>
</dbReference>
<evidence type="ECO:0000256" key="7">
    <source>
        <dbReference type="ARBA" id="ARBA00023141"/>
    </source>
</evidence>
<keyword evidence="7 9" id="KW-0057">Aromatic amino acid biosynthesis</keyword>
<evidence type="ECO:0000313" key="12">
    <source>
        <dbReference type="Proteomes" id="UP000662783"/>
    </source>
</evidence>
<name>A0A974WLD6_9BACT</name>
<reference evidence="11" key="1">
    <citation type="submission" date="2021-02" db="EMBL/GenBank/DDBJ databases">
        <title>Fulvivirga sp. S481 isolated from sea water.</title>
        <authorList>
            <person name="Bae S.S."/>
            <person name="Baek K."/>
        </authorList>
    </citation>
    <scope>NUCLEOTIDE SEQUENCE</scope>
    <source>
        <strain evidence="11">S481</strain>
    </source>
</reference>
<evidence type="ECO:0000256" key="9">
    <source>
        <dbReference type="HAMAP-Rule" id="MF_00135"/>
    </source>
</evidence>
<dbReference type="InterPro" id="IPR011060">
    <property type="entry name" value="RibuloseP-bd_barrel"/>
</dbReference>
<dbReference type="CDD" id="cd00405">
    <property type="entry name" value="PRAI"/>
    <property type="match status" value="1"/>
</dbReference>
<comment type="pathway">
    <text evidence="2 9">Amino-acid biosynthesis; L-tryptophan biosynthesis; L-tryptophan from chorismate: step 3/5.</text>
</comment>
<dbReference type="Pfam" id="PF00697">
    <property type="entry name" value="PRAI"/>
    <property type="match status" value="1"/>
</dbReference>
<keyword evidence="6 9" id="KW-0822">Tryptophan biosynthesis</keyword>